<keyword evidence="6" id="KW-1185">Reference proteome</keyword>
<dbReference type="Proteomes" id="UP000217889">
    <property type="component" value="Chromosome"/>
</dbReference>
<dbReference type="SMART" id="SM00345">
    <property type="entry name" value="HTH_GNTR"/>
    <property type="match status" value="1"/>
</dbReference>
<dbReference type="InterPro" id="IPR011711">
    <property type="entry name" value="GntR_C"/>
</dbReference>
<dbReference type="EMBL" id="CP023564">
    <property type="protein sequence ID" value="ATG54732.1"/>
    <property type="molecule type" value="Genomic_DNA"/>
</dbReference>
<dbReference type="InterPro" id="IPR036388">
    <property type="entry name" value="WH-like_DNA-bd_sf"/>
</dbReference>
<accession>A0A291GX74</accession>
<protein>
    <submittedName>
        <fullName evidence="5">GntR family transcriptional regulator</fullName>
    </submittedName>
</protein>
<dbReference type="KEGG" id="bgg:CFK41_08105"/>
<dbReference type="Gene3D" id="1.20.120.530">
    <property type="entry name" value="GntR ligand-binding domain-like"/>
    <property type="match status" value="1"/>
</dbReference>
<dbReference type="InterPro" id="IPR000524">
    <property type="entry name" value="Tscrpt_reg_HTH_GntR"/>
</dbReference>
<dbReference type="AlphaFoldDB" id="A0A291GX74"/>
<name>A0A291GX74_9MICO</name>
<evidence type="ECO:0000256" key="1">
    <source>
        <dbReference type="ARBA" id="ARBA00023015"/>
    </source>
</evidence>
<keyword evidence="1" id="KW-0805">Transcription regulation</keyword>
<evidence type="ECO:0000256" key="3">
    <source>
        <dbReference type="ARBA" id="ARBA00023163"/>
    </source>
</evidence>
<dbReference type="Gene3D" id="1.10.10.10">
    <property type="entry name" value="Winged helix-like DNA-binding domain superfamily/Winged helix DNA-binding domain"/>
    <property type="match status" value="1"/>
</dbReference>
<dbReference type="PRINTS" id="PR00035">
    <property type="entry name" value="HTHGNTR"/>
</dbReference>
<dbReference type="Pfam" id="PF07729">
    <property type="entry name" value="FCD"/>
    <property type="match status" value="1"/>
</dbReference>
<evidence type="ECO:0000313" key="6">
    <source>
        <dbReference type="Proteomes" id="UP000217889"/>
    </source>
</evidence>
<evidence type="ECO:0000256" key="2">
    <source>
        <dbReference type="ARBA" id="ARBA00023125"/>
    </source>
</evidence>
<evidence type="ECO:0000259" key="4">
    <source>
        <dbReference type="PROSITE" id="PS50949"/>
    </source>
</evidence>
<gene>
    <name evidence="5" type="ORF">CFK41_08105</name>
</gene>
<organism evidence="5 6">
    <name type="scientific">Brachybacterium ginsengisoli</name>
    <dbReference type="NCBI Taxonomy" id="1331682"/>
    <lineage>
        <taxon>Bacteria</taxon>
        <taxon>Bacillati</taxon>
        <taxon>Actinomycetota</taxon>
        <taxon>Actinomycetes</taxon>
        <taxon>Micrococcales</taxon>
        <taxon>Dermabacteraceae</taxon>
        <taxon>Brachybacterium</taxon>
    </lineage>
</organism>
<dbReference type="CDD" id="cd07377">
    <property type="entry name" value="WHTH_GntR"/>
    <property type="match status" value="1"/>
</dbReference>
<dbReference type="RefSeq" id="WP_096799197.1">
    <property type="nucleotide sequence ID" value="NZ_CP023564.1"/>
</dbReference>
<keyword evidence="3" id="KW-0804">Transcription</keyword>
<dbReference type="PANTHER" id="PTHR43537:SF44">
    <property type="entry name" value="GNTR FAMILY REGULATORY PROTEIN"/>
    <property type="match status" value="1"/>
</dbReference>
<dbReference type="GO" id="GO:0003700">
    <property type="term" value="F:DNA-binding transcription factor activity"/>
    <property type="evidence" value="ECO:0007669"/>
    <property type="project" value="InterPro"/>
</dbReference>
<dbReference type="Pfam" id="PF00392">
    <property type="entry name" value="GntR"/>
    <property type="match status" value="1"/>
</dbReference>
<proteinExistence type="predicted"/>
<dbReference type="SUPFAM" id="SSF48008">
    <property type="entry name" value="GntR ligand-binding domain-like"/>
    <property type="match status" value="1"/>
</dbReference>
<evidence type="ECO:0000313" key="5">
    <source>
        <dbReference type="EMBL" id="ATG54732.1"/>
    </source>
</evidence>
<dbReference type="InterPro" id="IPR036390">
    <property type="entry name" value="WH_DNA-bd_sf"/>
</dbReference>
<dbReference type="GO" id="GO:0003677">
    <property type="term" value="F:DNA binding"/>
    <property type="evidence" value="ECO:0007669"/>
    <property type="project" value="UniProtKB-KW"/>
</dbReference>
<feature type="domain" description="HTH gntR-type" evidence="4">
    <location>
        <begin position="3"/>
        <end position="71"/>
    </location>
</feature>
<dbReference type="PROSITE" id="PS50949">
    <property type="entry name" value="HTH_GNTR"/>
    <property type="match status" value="1"/>
</dbReference>
<dbReference type="SUPFAM" id="SSF46785">
    <property type="entry name" value="Winged helix' DNA-binding domain"/>
    <property type="match status" value="1"/>
</dbReference>
<dbReference type="PANTHER" id="PTHR43537">
    <property type="entry name" value="TRANSCRIPTIONAL REGULATOR, GNTR FAMILY"/>
    <property type="match status" value="1"/>
</dbReference>
<keyword evidence="2" id="KW-0238">DNA-binding</keyword>
<sequence length="240" mass="25046">MAAHRTEELVAVLRRAVVEGRIAPGEKLPSENELIAAHGVSRTVVREAITALRAEGLVRTRRGAGSYVLTPPAEPSAGWPGRPVRTLKERQSLLELRTGIEAEAAGLAASRRAPEDLAAMRDALESFRSASDGPAAALAQDFAFHRAVAAASANPYLLELIDALGPVMIAMPRRRLESGSGSSEGDGSALLAAAHHEHAAVLTAIEEGDARTAASAMRLHLAGSRRRLADGATGPGGHES</sequence>
<dbReference type="InterPro" id="IPR008920">
    <property type="entry name" value="TF_FadR/GntR_C"/>
</dbReference>
<reference evidence="5 6" key="1">
    <citation type="journal article" date="2014" name="Int. J. Syst. Evol. Microbiol.">
        <title>Brachybacterium ginsengisoli sp. nov., isolated from soil of a ginseng field.</title>
        <authorList>
            <person name="Hoang V.A."/>
            <person name="Kim Y.J."/>
            <person name="Nguyen N.L."/>
            <person name="Yang D.C."/>
        </authorList>
    </citation>
    <scope>NUCLEOTIDE SEQUENCE [LARGE SCALE GENOMIC DNA]</scope>
    <source>
        <strain evidence="5 6">DCY80</strain>
    </source>
</reference>
<dbReference type="SMART" id="SM00895">
    <property type="entry name" value="FCD"/>
    <property type="match status" value="1"/>
</dbReference>
<dbReference type="OrthoDB" id="3210131at2"/>